<dbReference type="AlphaFoldDB" id="A0A1H1HXH5"/>
<protein>
    <submittedName>
        <fullName evidence="1">Uncharacterized protein</fullName>
    </submittedName>
</protein>
<accession>A0A1H1HXH5</accession>
<gene>
    <name evidence="1" type="ORF">SAMN04489842_3110</name>
</gene>
<organism evidence="1 2">
    <name type="scientific">Natronobacterium texcoconense</name>
    <dbReference type="NCBI Taxonomy" id="1095778"/>
    <lineage>
        <taxon>Archaea</taxon>
        <taxon>Methanobacteriati</taxon>
        <taxon>Methanobacteriota</taxon>
        <taxon>Stenosarchaea group</taxon>
        <taxon>Halobacteria</taxon>
        <taxon>Halobacteriales</taxon>
        <taxon>Natrialbaceae</taxon>
        <taxon>Natronobacterium</taxon>
    </lineage>
</organism>
<reference evidence="2" key="1">
    <citation type="submission" date="2016-10" db="EMBL/GenBank/DDBJ databases">
        <authorList>
            <person name="Varghese N."/>
            <person name="Submissions S."/>
        </authorList>
    </citation>
    <scope>NUCLEOTIDE SEQUENCE [LARGE SCALE GENOMIC DNA]</scope>
    <source>
        <strain evidence="2">DSM 24767</strain>
    </source>
</reference>
<dbReference type="RefSeq" id="WP_090383675.1">
    <property type="nucleotide sequence ID" value="NZ_FNLC01000003.1"/>
</dbReference>
<proteinExistence type="predicted"/>
<dbReference type="EMBL" id="FNLC01000003">
    <property type="protein sequence ID" value="SDR29838.1"/>
    <property type="molecule type" value="Genomic_DNA"/>
</dbReference>
<evidence type="ECO:0000313" key="2">
    <source>
        <dbReference type="Proteomes" id="UP000198848"/>
    </source>
</evidence>
<dbReference type="Proteomes" id="UP000198848">
    <property type="component" value="Unassembled WGS sequence"/>
</dbReference>
<evidence type="ECO:0000313" key="1">
    <source>
        <dbReference type="EMBL" id="SDR29838.1"/>
    </source>
</evidence>
<dbReference type="STRING" id="1095778.SAMN04489842_3110"/>
<sequence length="132" mass="14684">MLRPLAIGFGLLETLAPERIVDPAERLAFENPDDGRLRSWTLPMARLEGLLFLWLLLRKDSGPSVLRLPLGALGFVMALLPRTALEFGLEVAYENAEELETKSWVLPVTRLIGALYLVLGLLAMRADGSEER</sequence>
<name>A0A1H1HXH5_NATTX</name>
<dbReference type="OrthoDB" id="260081at2157"/>
<keyword evidence="2" id="KW-1185">Reference proteome</keyword>